<dbReference type="KEGG" id="kbs:EPA93_34410"/>
<feature type="compositionally biased region" description="Low complexity" evidence="1">
    <location>
        <begin position="912"/>
        <end position="923"/>
    </location>
</feature>
<gene>
    <name evidence="3" type="ORF">EPA93_34410</name>
</gene>
<proteinExistence type="predicted"/>
<dbReference type="Pfam" id="PF20013">
    <property type="entry name" value="GAP1-N2"/>
    <property type="match status" value="1"/>
</dbReference>
<feature type="domain" description="GTPase-associated protein 1 N-terminal" evidence="2">
    <location>
        <begin position="34"/>
        <end position="146"/>
    </location>
</feature>
<evidence type="ECO:0000259" key="2">
    <source>
        <dbReference type="Pfam" id="PF20013"/>
    </source>
</evidence>
<keyword evidence="4" id="KW-1185">Reference proteome</keyword>
<dbReference type="EMBL" id="CP035758">
    <property type="protein sequence ID" value="QBD80789.1"/>
    <property type="molecule type" value="Genomic_DNA"/>
</dbReference>
<evidence type="ECO:0000256" key="1">
    <source>
        <dbReference type="SAM" id="MobiDB-lite"/>
    </source>
</evidence>
<dbReference type="Proteomes" id="UP000290365">
    <property type="component" value="Chromosome"/>
</dbReference>
<name>A0A4P6JYB4_KTERU</name>
<organism evidence="3 4">
    <name type="scientific">Ktedonosporobacter rubrisoli</name>
    <dbReference type="NCBI Taxonomy" id="2509675"/>
    <lineage>
        <taxon>Bacteria</taxon>
        <taxon>Bacillati</taxon>
        <taxon>Chloroflexota</taxon>
        <taxon>Ktedonobacteria</taxon>
        <taxon>Ktedonobacterales</taxon>
        <taxon>Ktedonosporobacteraceae</taxon>
        <taxon>Ktedonosporobacter</taxon>
    </lineage>
</organism>
<dbReference type="AlphaFoldDB" id="A0A4P6JYB4"/>
<sequence length="1069" mass="123030">MSNEQHIEQIISIRPVKLASATWRRNADPRPEGTFQAFSEGIAREKLEQLRGYADYALPAAPLFSGASQRAPISLSLRQTTEGERILVHQAYRQLPETGEAALYTHMLSGLSAHFAISEAIRLWGSELWYTADKLVKDRQTRLPQLSYSELQKWASFAPSNDLNIWTHLSYLTHAYLLQQYSLENGLKPYLIAIAAPAELIAHLLFWFTHLLPPTLLRTATFSTYEPQISSRLDCRIVGTAAIPSSVQLSSAYNLLYLDTRQRKASALKVLPAELPYKAYAEYVEEILQQSRSHELQELFSEFSQVPEQSVKSFLKYYQATRTQAEARPLARAKPISQPLQLAETPATSQIPNKQSADKERILLLFLKEQDLAHKLNDWELCQRVIELIINDYTWFQTKLAPAMLRRMVDDAEASRGAWDTLEQSLIKRTLEEVARRDERRYNCLFNALRSLTQRRGYERLWNNFFQDLQYEERALASIRSNWQLRKDLLDVALKVLLPEDLEHDLLIASLLSIKPNELVQLLSLLPFEKPGRAAQQTTTFFLPHWSYLLMKQFNETTAPFMPNWHQHDHELIMALVESVLSSHEPDKWQVLQSFFKRLTENKYSSKIELLCYLLKACPDDEIANNLLKRGQFGERDALRFFQECQSHEYLDYYGLSEVRKLYIDFASHQPEIKKLLPRFLRHKDIPVGEIARLLSASRLDSTSKAELFEEEGKVLFSLYPTEKCLLDLGEAYVWNICKETPLVQSRIAGLARTLKDLSSDAFEALSTPLLNALERCIDGAVQLGFLAATLSPIVGATPTNWILFSLALRAHEALLEKRLSQQELERRRRRLAAYLQFALYARDTHDQQASGRAAPDFTVQMLHYLFYGVPNPSSEQAKNSKLLPFIEDQIVAYWPAETRQRWEQIVHQGQSAPASTAPEASPDQAGQSSKPDEELVTDGLQPEEQASLDKERKDMLKRMHELLAPKSKERGIEPIARFWLEHRIALTWNRSRITEEEWQLLVLAYQFHVAFQQVGRPGKRSPACEEALIKLYEENEGLKVQLILTEKEYKRILAAGRYIAKLQTRQKH</sequence>
<dbReference type="InterPro" id="IPR045402">
    <property type="entry name" value="GAP1-N2"/>
</dbReference>
<evidence type="ECO:0000313" key="3">
    <source>
        <dbReference type="EMBL" id="QBD80789.1"/>
    </source>
</evidence>
<reference evidence="3 4" key="1">
    <citation type="submission" date="2019-01" db="EMBL/GenBank/DDBJ databases">
        <title>Ktedonosporobacter rubrisoli SCAWS-G2.</title>
        <authorList>
            <person name="Huang Y."/>
            <person name="Yan B."/>
        </authorList>
    </citation>
    <scope>NUCLEOTIDE SEQUENCE [LARGE SCALE GENOMIC DNA]</scope>
    <source>
        <strain evidence="3 4">SCAWS-G2</strain>
    </source>
</reference>
<feature type="region of interest" description="Disordered" evidence="1">
    <location>
        <begin position="906"/>
        <end position="950"/>
    </location>
</feature>
<dbReference type="RefSeq" id="WP_129891851.1">
    <property type="nucleotide sequence ID" value="NZ_CP035758.1"/>
</dbReference>
<accession>A0A4P6JYB4</accession>
<protein>
    <recommendedName>
        <fullName evidence="2">GTPase-associated protein 1 N-terminal domain-containing protein</fullName>
    </recommendedName>
</protein>
<evidence type="ECO:0000313" key="4">
    <source>
        <dbReference type="Proteomes" id="UP000290365"/>
    </source>
</evidence>